<proteinExistence type="predicted"/>
<dbReference type="InterPro" id="IPR001878">
    <property type="entry name" value="Znf_CCHC"/>
</dbReference>
<evidence type="ECO:0000313" key="2">
    <source>
        <dbReference type="Proteomes" id="UP001152795"/>
    </source>
</evidence>
<organism evidence="1 2">
    <name type="scientific">Paramuricea clavata</name>
    <name type="common">Red gorgonian</name>
    <name type="synonym">Violescent sea-whip</name>
    <dbReference type="NCBI Taxonomy" id="317549"/>
    <lineage>
        <taxon>Eukaryota</taxon>
        <taxon>Metazoa</taxon>
        <taxon>Cnidaria</taxon>
        <taxon>Anthozoa</taxon>
        <taxon>Octocorallia</taxon>
        <taxon>Malacalcyonacea</taxon>
        <taxon>Plexauridae</taxon>
        <taxon>Paramuricea</taxon>
    </lineage>
</organism>
<name>A0A6S7LQ64_PARCT</name>
<keyword evidence="2" id="KW-1185">Reference proteome</keyword>
<dbReference type="InterPro" id="IPR005312">
    <property type="entry name" value="DUF1759"/>
</dbReference>
<dbReference type="PROSITE" id="PS50158">
    <property type="entry name" value="ZF_CCHC"/>
    <property type="match status" value="1"/>
</dbReference>
<dbReference type="PANTHER" id="PTHR47331:SF1">
    <property type="entry name" value="GAG-LIKE PROTEIN"/>
    <property type="match status" value="1"/>
</dbReference>
<accession>A0A6S7LQ64</accession>
<protein>
    <submittedName>
        <fullName evidence="1">Tas retrotransposon peptidase A16, partial</fullName>
    </submittedName>
</protein>
<evidence type="ECO:0000313" key="1">
    <source>
        <dbReference type="EMBL" id="CAB4037549.1"/>
    </source>
</evidence>
<gene>
    <name evidence="1" type="ORF">PACLA_8A073890</name>
</gene>
<dbReference type="Proteomes" id="UP001152795">
    <property type="component" value="Unassembled WGS sequence"/>
</dbReference>
<dbReference type="GO" id="GO:0008270">
    <property type="term" value="F:zinc ion binding"/>
    <property type="evidence" value="ECO:0007669"/>
    <property type="project" value="InterPro"/>
</dbReference>
<dbReference type="Pfam" id="PF13650">
    <property type="entry name" value="Asp_protease_2"/>
    <property type="match status" value="1"/>
</dbReference>
<dbReference type="PANTHER" id="PTHR47331">
    <property type="entry name" value="PHD-TYPE DOMAIN-CONTAINING PROTEIN"/>
    <property type="match status" value="1"/>
</dbReference>
<dbReference type="GO" id="GO:0003676">
    <property type="term" value="F:nucleic acid binding"/>
    <property type="evidence" value="ECO:0007669"/>
    <property type="project" value="InterPro"/>
</dbReference>
<dbReference type="AlphaFoldDB" id="A0A6S7LQ64"/>
<comment type="caution">
    <text evidence="1">The sequence shown here is derived from an EMBL/GenBank/DDBJ whole genome shotgun (WGS) entry which is preliminary data.</text>
</comment>
<dbReference type="InterPro" id="IPR021109">
    <property type="entry name" value="Peptidase_aspartic_dom_sf"/>
</dbReference>
<dbReference type="SMART" id="SM00343">
    <property type="entry name" value="ZnF_C2HC"/>
    <property type="match status" value="2"/>
</dbReference>
<dbReference type="Pfam" id="PF03564">
    <property type="entry name" value="DUF1759"/>
    <property type="match status" value="1"/>
</dbReference>
<sequence length="699" mass="78846">MSILKKKRSQLRGKITRSINRARKFIEEGAEKRKRIEKEIIQIRKDFELARECHAEMYEYAGESQTSTMDEWEDILTNDVYDIEEMVETFLRSLSVSEHANPMSSTSEQILEPEVNSNIIESAGGNAPVSHEEVERASIHETKASGTAQSVTNSDKTVSNAENLQNIACNSVTDELDCSKSKINPNLSSPQSFNTWIDNLIEFEETVLPTKVSQMSIAEALYKLESSKDIPSIVLIKYDGNPLTYVEFIERFKLHIHDRPHLSDDLRMVQLKMHLIGNAERAISGLGSQGTMYATALKTLKEQFGQPSVIARAYINKLVEKRKLQGDDRQALQEFSFDVVNCVATLKQINHLADVNATDNLRKIVKRLPDHLIDKWKGVASDLREKGDRKGIHSGQRDTKKSGIQCYVCSEDHRVAECPTFSSCSNDDKIQHARDQRLCFSCLNRGHVTRDCKSKEKCGVKGCPRFHHRLLQVDFPSSPTTTPLSSATSALDKDSIMPVVRVRFKSENGRIREGNVLVDSGAGTTVIRTNFARALGLQGKREKIDISVVGGERITQNDSRRVKFWLSPLSGNESYPVEAHEIDNTIINIPALDRTWLKSFDHLKDIEFPHRAGPVDLILGVQYSHLHAESEVREGLPFQPLGKRTKLGWHVIGSDNAKDSTVSYVNFAKKINLEKFYEFETVGVRAPDCNCPQETMFRD</sequence>
<feature type="non-terminal residue" evidence="1">
    <location>
        <position position="1"/>
    </location>
</feature>
<dbReference type="Gene3D" id="2.40.70.10">
    <property type="entry name" value="Acid Proteases"/>
    <property type="match status" value="1"/>
</dbReference>
<dbReference type="OrthoDB" id="5981534at2759"/>
<reference evidence="1" key="1">
    <citation type="submission" date="2020-04" db="EMBL/GenBank/DDBJ databases">
        <authorList>
            <person name="Alioto T."/>
            <person name="Alioto T."/>
            <person name="Gomez Garrido J."/>
        </authorList>
    </citation>
    <scope>NUCLEOTIDE SEQUENCE</scope>
    <source>
        <strain evidence="1">A484AB</strain>
    </source>
</reference>
<dbReference type="EMBL" id="CACRXK020023214">
    <property type="protein sequence ID" value="CAB4037549.1"/>
    <property type="molecule type" value="Genomic_DNA"/>
</dbReference>
<dbReference type="Gene3D" id="4.10.60.10">
    <property type="entry name" value="Zinc finger, CCHC-type"/>
    <property type="match status" value="1"/>
</dbReference>